<dbReference type="AlphaFoldDB" id="A0A8X7S5G2"/>
<accession>A0A8X7S5G2</accession>
<dbReference type="Proteomes" id="UP000886595">
    <property type="component" value="Unassembled WGS sequence"/>
</dbReference>
<protein>
    <submittedName>
        <fullName evidence="2">Uncharacterized protein</fullName>
    </submittedName>
</protein>
<organism evidence="2 3">
    <name type="scientific">Brassica carinata</name>
    <name type="common">Ethiopian mustard</name>
    <name type="synonym">Abyssinian cabbage</name>
    <dbReference type="NCBI Taxonomy" id="52824"/>
    <lineage>
        <taxon>Eukaryota</taxon>
        <taxon>Viridiplantae</taxon>
        <taxon>Streptophyta</taxon>
        <taxon>Embryophyta</taxon>
        <taxon>Tracheophyta</taxon>
        <taxon>Spermatophyta</taxon>
        <taxon>Magnoliopsida</taxon>
        <taxon>eudicotyledons</taxon>
        <taxon>Gunneridae</taxon>
        <taxon>Pentapetalae</taxon>
        <taxon>rosids</taxon>
        <taxon>malvids</taxon>
        <taxon>Brassicales</taxon>
        <taxon>Brassicaceae</taxon>
        <taxon>Brassiceae</taxon>
        <taxon>Brassica</taxon>
    </lineage>
</organism>
<comment type="caution">
    <text evidence="2">The sequence shown here is derived from an EMBL/GenBank/DDBJ whole genome shotgun (WGS) entry which is preliminary data.</text>
</comment>
<feature type="compositionally biased region" description="Basic and acidic residues" evidence="1">
    <location>
        <begin position="76"/>
        <end position="92"/>
    </location>
</feature>
<reference evidence="2 3" key="1">
    <citation type="submission" date="2020-02" db="EMBL/GenBank/DDBJ databases">
        <authorList>
            <person name="Ma Q."/>
            <person name="Huang Y."/>
            <person name="Song X."/>
            <person name="Pei D."/>
        </authorList>
    </citation>
    <scope>NUCLEOTIDE SEQUENCE [LARGE SCALE GENOMIC DNA]</scope>
    <source>
        <strain evidence="2">Sxm20200214</strain>
        <tissue evidence="2">Leaf</tissue>
    </source>
</reference>
<sequence>MAKIDERARERNVPSSYFLGCFGFSRKIYSDKGMVETERGGEMNTKMKKNKKPSRWLLCSKFRSKNREIKPAPIEETEKQTLSVEHETDKKKPVPLISRMADRKNIPADEKTAVNHETKETKPKDLQVVTTDRSKPTEPSSRRDTCPERISNSTRYGKLDMKPSRRKTGHGSKIWGRLCAILCTSAWCYFLPRLRDAAALAKRKRSGSDGSSCLPDLNSESYKRKVVMDGFLGRQNRVSLS</sequence>
<keyword evidence="3" id="KW-1185">Reference proteome</keyword>
<dbReference type="InterPro" id="IPR040411">
    <property type="entry name" value="At5g23160-like"/>
</dbReference>
<proteinExistence type="predicted"/>
<feature type="region of interest" description="Disordered" evidence="1">
    <location>
        <begin position="69"/>
        <end position="170"/>
    </location>
</feature>
<dbReference type="EMBL" id="JAAMPC010000008">
    <property type="protein sequence ID" value="KAG2300799.1"/>
    <property type="molecule type" value="Genomic_DNA"/>
</dbReference>
<feature type="compositionally biased region" description="Basic and acidic residues" evidence="1">
    <location>
        <begin position="132"/>
        <end position="147"/>
    </location>
</feature>
<name>A0A8X7S5G2_BRACI</name>
<evidence type="ECO:0000313" key="3">
    <source>
        <dbReference type="Proteomes" id="UP000886595"/>
    </source>
</evidence>
<evidence type="ECO:0000313" key="2">
    <source>
        <dbReference type="EMBL" id="KAG2300799.1"/>
    </source>
</evidence>
<dbReference type="PANTHER" id="PTHR34379">
    <property type="entry name" value="OS07G0553800 PROTEIN"/>
    <property type="match status" value="1"/>
</dbReference>
<dbReference type="PANTHER" id="PTHR34379:SF9">
    <property type="entry name" value="TRANSMEMBRANE PROTEIN"/>
    <property type="match status" value="1"/>
</dbReference>
<gene>
    <name evidence="2" type="ORF">Bca52824_037271</name>
</gene>
<feature type="compositionally biased region" description="Basic and acidic residues" evidence="1">
    <location>
        <begin position="100"/>
        <end position="125"/>
    </location>
</feature>
<evidence type="ECO:0000256" key="1">
    <source>
        <dbReference type="SAM" id="MobiDB-lite"/>
    </source>
</evidence>
<dbReference type="OrthoDB" id="1886721at2759"/>